<dbReference type="PANTHER" id="PTHR35279">
    <property type="match status" value="1"/>
</dbReference>
<gene>
    <name evidence="1" type="ORF">CJ668_02485</name>
</gene>
<dbReference type="InterPro" id="IPR023296">
    <property type="entry name" value="Glyco_hydro_beta-prop_sf"/>
</dbReference>
<evidence type="ECO:0000313" key="2">
    <source>
        <dbReference type="Proteomes" id="UP000238811"/>
    </source>
</evidence>
<name>A0A2S9TRC3_9BACT</name>
<dbReference type="PANTHER" id="PTHR35279:SF1">
    <property type="entry name" value="ARABINANASE_LEVANSUCRASE_INVERTASE"/>
    <property type="match status" value="1"/>
</dbReference>
<accession>A0A2S9TRC3</accession>
<organism evidence="1 2">
    <name type="scientific">Aliarcobacter cryaerophilus</name>
    <dbReference type="NCBI Taxonomy" id="28198"/>
    <lineage>
        <taxon>Bacteria</taxon>
        <taxon>Pseudomonadati</taxon>
        <taxon>Campylobacterota</taxon>
        <taxon>Epsilonproteobacteria</taxon>
        <taxon>Campylobacterales</taxon>
        <taxon>Arcobacteraceae</taxon>
        <taxon>Aliarcobacter</taxon>
    </lineage>
</organism>
<dbReference type="Gene3D" id="2.115.10.20">
    <property type="entry name" value="Glycosyl hydrolase domain, family 43"/>
    <property type="match status" value="2"/>
</dbReference>
<sequence length="304" mass="34823">MQKWKKLGLIFDPTDRFDWMQTHATTPMPVHLEGDVYRVFFSTRNKLNQNQTAFVDIDINNPKEILNISKEPVFTLGKLGHFDCDGVYATCIIRVGDKLYLYYGGWNAGQRGLFYSHIGLAISEDNGLSFKRVSQAPILNRDDIDPLSLMAPFVIKEENIWKMWYASGIKYYYENNILRSFYTVKYAESDDGIKWRKSGITSLDLGDKDSNIARASIYKENGKYVAWYPVVSKELGSYRIGYGESKDGKVFERMDEKVTLTTSDSGWDSQAVTYPLVMNHNDKYYLFYNGNQFGKDGFGIAVSG</sequence>
<proteinExistence type="predicted"/>
<dbReference type="EMBL" id="NXGD01000002">
    <property type="protein sequence ID" value="PRN01354.1"/>
    <property type="molecule type" value="Genomic_DNA"/>
</dbReference>
<reference evidence="1 2" key="1">
    <citation type="submission" date="2017-09" db="EMBL/GenBank/DDBJ databases">
        <title>Reassesment of A. cryaerophilus.</title>
        <authorList>
            <person name="Perez-Cataluna A."/>
            <person name="Collado L."/>
            <person name="Salgado O."/>
            <person name="Lefinanco V."/>
            <person name="Figueras M.J."/>
        </authorList>
    </citation>
    <scope>NUCLEOTIDE SEQUENCE [LARGE SCALE GENOMIC DNA]</scope>
    <source>
        <strain evidence="1 2">LMG 10229</strain>
    </source>
</reference>
<dbReference type="Proteomes" id="UP000238811">
    <property type="component" value="Unassembled WGS sequence"/>
</dbReference>
<comment type="caution">
    <text evidence="1">The sequence shown here is derived from an EMBL/GenBank/DDBJ whole genome shotgun (WGS) entry which is preliminary data.</text>
</comment>
<dbReference type="SUPFAM" id="SSF75005">
    <property type="entry name" value="Arabinanase/levansucrase/invertase"/>
    <property type="match status" value="1"/>
</dbReference>
<protein>
    <recommendedName>
        <fullName evidence="3">Glycosyl hydrolase family 32 N-terminal domain-containing protein</fullName>
    </recommendedName>
</protein>
<evidence type="ECO:0008006" key="3">
    <source>
        <dbReference type="Google" id="ProtNLM"/>
    </source>
</evidence>
<evidence type="ECO:0000313" key="1">
    <source>
        <dbReference type="EMBL" id="PRN01354.1"/>
    </source>
</evidence>
<dbReference type="AlphaFoldDB" id="A0A2S9TRC3"/>